<evidence type="ECO:0000256" key="1">
    <source>
        <dbReference type="ARBA" id="ARBA00004141"/>
    </source>
</evidence>
<dbReference type="PROSITE" id="PS50850">
    <property type="entry name" value="MFS"/>
    <property type="match status" value="1"/>
</dbReference>
<dbReference type="CDD" id="cd17393">
    <property type="entry name" value="MFS_MosC_like"/>
    <property type="match status" value="1"/>
</dbReference>
<name>A0A8K0XZT5_9RHOB</name>
<keyword evidence="2 5" id="KW-0812">Transmembrane</keyword>
<keyword evidence="8" id="KW-1185">Reference proteome</keyword>
<dbReference type="SUPFAM" id="SSF103473">
    <property type="entry name" value="MFS general substrate transporter"/>
    <property type="match status" value="1"/>
</dbReference>
<sequence>MDAIRQGRGAVAAMFLANGFVMGSWAPQIPLILPRFGITESVLGLLILVLGLGAVGAMAGSGWLIARFGTVGVLRIFAPLAMIALLLVVLAPSMPLLALAMAVMGAAIGCMDVAMNANAVEVERRMGRAIMSSSHGFWSLGGFAGGMGGGVLIAAMGAVGHAALACTLALLAVLLALPRLLRADLPATDQAAGDHPAARPGHWPKGLAIYILGLMALFSMVPEGAVLDWAALYLKQELGAGIAASGLAFGAFSGAMAVMRFAGDGIRNRFGAARVLRVSALVAAAGILAASLAPGSAWAVLAFALAGLGIANTVPVVISAAGNHGGAQAGAAIALVTMMGYSGILIAPSMIGWVAEAVGFRWTFAAMALLLLVVAAQAGRAAGADGAGPGRH</sequence>
<feature type="transmembrane region" description="Helical" evidence="5">
    <location>
        <begin position="45"/>
        <end position="66"/>
    </location>
</feature>
<evidence type="ECO:0000259" key="6">
    <source>
        <dbReference type="PROSITE" id="PS50850"/>
    </source>
</evidence>
<protein>
    <submittedName>
        <fullName evidence="7">MFS transporter</fullName>
    </submittedName>
</protein>
<feature type="transmembrane region" description="Helical" evidence="5">
    <location>
        <begin position="298"/>
        <end position="318"/>
    </location>
</feature>
<dbReference type="GO" id="GO:0016020">
    <property type="term" value="C:membrane"/>
    <property type="evidence" value="ECO:0007669"/>
    <property type="project" value="UniProtKB-SubCell"/>
</dbReference>
<feature type="transmembrane region" description="Helical" evidence="5">
    <location>
        <begin position="275"/>
        <end position="292"/>
    </location>
</feature>
<feature type="domain" description="Major facilitator superfamily (MFS) profile" evidence="6">
    <location>
        <begin position="208"/>
        <end position="392"/>
    </location>
</feature>
<evidence type="ECO:0000256" key="5">
    <source>
        <dbReference type="SAM" id="Phobius"/>
    </source>
</evidence>
<feature type="transmembrane region" description="Helical" evidence="5">
    <location>
        <begin position="96"/>
        <end position="115"/>
    </location>
</feature>
<keyword evidence="4 5" id="KW-0472">Membrane</keyword>
<gene>
    <name evidence="7" type="ORF">JL811_02740</name>
</gene>
<reference evidence="7" key="1">
    <citation type="submission" date="2021-01" db="EMBL/GenBank/DDBJ databases">
        <title>Tabrizicola alba sp. nov. a motile alkaliphilic bacterium isolated from a soda lake.</title>
        <authorList>
            <person name="Szuroczki S."/>
            <person name="Abbaszade G."/>
            <person name="Schumann P."/>
            <person name="Toth E."/>
        </authorList>
    </citation>
    <scope>NUCLEOTIDE SEQUENCE</scope>
    <source>
        <strain evidence="7">DMG-N-6</strain>
    </source>
</reference>
<dbReference type="RefSeq" id="WP_202686768.1">
    <property type="nucleotide sequence ID" value="NZ_JAESVN010000001.1"/>
</dbReference>
<feature type="transmembrane region" description="Helical" evidence="5">
    <location>
        <begin position="136"/>
        <end position="156"/>
    </location>
</feature>
<comment type="caution">
    <text evidence="7">The sequence shown here is derived from an EMBL/GenBank/DDBJ whole genome shotgun (WGS) entry which is preliminary data.</text>
</comment>
<dbReference type="AlphaFoldDB" id="A0A8K0XZT5"/>
<dbReference type="Proteomes" id="UP000648908">
    <property type="component" value="Unassembled WGS sequence"/>
</dbReference>
<evidence type="ECO:0000313" key="7">
    <source>
        <dbReference type="EMBL" id="MBL4916127.1"/>
    </source>
</evidence>
<feature type="transmembrane region" description="Helical" evidence="5">
    <location>
        <begin position="238"/>
        <end position="263"/>
    </location>
</feature>
<dbReference type="InterPro" id="IPR020846">
    <property type="entry name" value="MFS_dom"/>
</dbReference>
<dbReference type="Pfam" id="PF07690">
    <property type="entry name" value="MFS_1"/>
    <property type="match status" value="1"/>
</dbReference>
<evidence type="ECO:0000256" key="4">
    <source>
        <dbReference type="ARBA" id="ARBA00023136"/>
    </source>
</evidence>
<feature type="transmembrane region" description="Helical" evidence="5">
    <location>
        <begin position="12"/>
        <end position="33"/>
    </location>
</feature>
<proteinExistence type="predicted"/>
<evidence type="ECO:0000256" key="3">
    <source>
        <dbReference type="ARBA" id="ARBA00022989"/>
    </source>
</evidence>
<dbReference type="InterPro" id="IPR036259">
    <property type="entry name" value="MFS_trans_sf"/>
</dbReference>
<organism evidence="7 8">
    <name type="scientific">Szabonella alba</name>
    <dbReference type="NCBI Taxonomy" id="2804194"/>
    <lineage>
        <taxon>Bacteria</taxon>
        <taxon>Pseudomonadati</taxon>
        <taxon>Pseudomonadota</taxon>
        <taxon>Alphaproteobacteria</taxon>
        <taxon>Rhodobacterales</taxon>
        <taxon>Paracoccaceae</taxon>
        <taxon>Szabonella</taxon>
    </lineage>
</organism>
<feature type="transmembrane region" description="Helical" evidence="5">
    <location>
        <begin position="162"/>
        <end position="181"/>
    </location>
</feature>
<feature type="transmembrane region" description="Helical" evidence="5">
    <location>
        <begin position="359"/>
        <end position="376"/>
    </location>
</feature>
<dbReference type="GO" id="GO:0022857">
    <property type="term" value="F:transmembrane transporter activity"/>
    <property type="evidence" value="ECO:0007669"/>
    <property type="project" value="InterPro"/>
</dbReference>
<feature type="transmembrane region" description="Helical" evidence="5">
    <location>
        <begin position="330"/>
        <end position="353"/>
    </location>
</feature>
<keyword evidence="3 5" id="KW-1133">Transmembrane helix</keyword>
<dbReference type="EMBL" id="JAESVN010000001">
    <property type="protein sequence ID" value="MBL4916127.1"/>
    <property type="molecule type" value="Genomic_DNA"/>
</dbReference>
<feature type="transmembrane region" description="Helical" evidence="5">
    <location>
        <begin position="73"/>
        <end position="90"/>
    </location>
</feature>
<dbReference type="InterPro" id="IPR051788">
    <property type="entry name" value="MFS_Transporter"/>
</dbReference>
<evidence type="ECO:0000313" key="8">
    <source>
        <dbReference type="Proteomes" id="UP000648908"/>
    </source>
</evidence>
<feature type="transmembrane region" description="Helical" evidence="5">
    <location>
        <begin position="207"/>
        <end position="232"/>
    </location>
</feature>
<accession>A0A8K0XZT5</accession>
<dbReference type="PANTHER" id="PTHR23514:SF13">
    <property type="entry name" value="INNER MEMBRANE PROTEIN YBJJ"/>
    <property type="match status" value="1"/>
</dbReference>
<evidence type="ECO:0000256" key="2">
    <source>
        <dbReference type="ARBA" id="ARBA00022692"/>
    </source>
</evidence>
<dbReference type="InterPro" id="IPR011701">
    <property type="entry name" value="MFS"/>
</dbReference>
<dbReference type="Gene3D" id="1.20.1250.20">
    <property type="entry name" value="MFS general substrate transporter like domains"/>
    <property type="match status" value="2"/>
</dbReference>
<dbReference type="PANTHER" id="PTHR23514">
    <property type="entry name" value="BYPASS OF STOP CODON PROTEIN 6"/>
    <property type="match status" value="1"/>
</dbReference>
<comment type="subcellular location">
    <subcellularLocation>
        <location evidence="1">Membrane</location>
        <topology evidence="1">Multi-pass membrane protein</topology>
    </subcellularLocation>
</comment>